<proteinExistence type="predicted"/>
<feature type="non-terminal residue" evidence="2">
    <location>
        <position position="1"/>
    </location>
</feature>
<evidence type="ECO:0000313" key="2">
    <source>
        <dbReference type="EMBL" id="KAF0877483.1"/>
    </source>
</evidence>
<dbReference type="Proteomes" id="UP000475037">
    <property type="component" value="Unassembled WGS sequence"/>
</dbReference>
<feature type="domain" description="Small ribosomal subunit protein uS2 C-terminal" evidence="1">
    <location>
        <begin position="31"/>
        <end position="87"/>
    </location>
</feature>
<dbReference type="EMBL" id="VOAJ01004384">
    <property type="protein sequence ID" value="KAF0877483.1"/>
    <property type="molecule type" value="Genomic_DNA"/>
</dbReference>
<evidence type="ECO:0000259" key="1">
    <source>
        <dbReference type="Pfam" id="PF16122"/>
    </source>
</evidence>
<gene>
    <name evidence="2" type="primary">Rpsa_0</name>
    <name evidence="2" type="ORF">FOF47_R22039</name>
</gene>
<protein>
    <submittedName>
        <fullName evidence="2">RSSA protein</fullName>
    </submittedName>
</protein>
<comment type="caution">
    <text evidence="2">The sequence shown here is derived from an EMBL/GenBank/DDBJ whole genome shotgun (WGS) entry which is preliminary data.</text>
</comment>
<accession>A0A6G1AQI3</accession>
<organism evidence="2 3">
    <name type="scientific">Crocuta crocuta</name>
    <name type="common">Spotted hyena</name>
    <dbReference type="NCBI Taxonomy" id="9678"/>
    <lineage>
        <taxon>Eukaryota</taxon>
        <taxon>Metazoa</taxon>
        <taxon>Chordata</taxon>
        <taxon>Craniata</taxon>
        <taxon>Vertebrata</taxon>
        <taxon>Euteleostomi</taxon>
        <taxon>Mammalia</taxon>
        <taxon>Eutheria</taxon>
        <taxon>Laurasiatheria</taxon>
        <taxon>Carnivora</taxon>
        <taxon>Feliformia</taxon>
        <taxon>Hyaenidae</taxon>
        <taxon>Crocuta</taxon>
    </lineage>
</organism>
<evidence type="ECO:0000313" key="3">
    <source>
        <dbReference type="Proteomes" id="UP000475037"/>
    </source>
</evidence>
<reference evidence="2 3" key="1">
    <citation type="submission" date="2019-11" db="EMBL/GenBank/DDBJ databases">
        <authorList>
            <person name="Yang C."/>
            <person name="Li F."/>
        </authorList>
    </citation>
    <scope>NUCLEOTIDE SEQUENCE [LARGE SCALE GENOMIC DNA]</scope>
    <source>
        <strain evidence="2">KB4526</strain>
        <tissue evidence="2">Muscle</tissue>
    </source>
</reference>
<sequence length="88" mass="10174">NKGPHSVGLMWWMQVQEVLRKYGTISLTDLYFYRDSEDIERKEQAAFEKTGTKEEFQGEWIIPAPEFIATQPEVTDRSEGLQVPSVPI</sequence>
<feature type="non-terminal residue" evidence="2">
    <location>
        <position position="88"/>
    </location>
</feature>
<keyword evidence="3" id="KW-1185">Reference proteome</keyword>
<name>A0A6G1AQI3_CROCR</name>
<dbReference type="Gene3D" id="3.40.50.10490">
    <property type="entry name" value="Glucose-6-phosphate isomerase like protein, domain 1"/>
    <property type="match status" value="1"/>
</dbReference>
<dbReference type="Pfam" id="PF16122">
    <property type="entry name" value="40S_SA_C"/>
    <property type="match status" value="1"/>
</dbReference>
<dbReference type="AlphaFoldDB" id="A0A6G1AQI3"/>
<dbReference type="InterPro" id="IPR032281">
    <property type="entry name" value="Ribosomal_uS2_C"/>
</dbReference>